<dbReference type="AlphaFoldDB" id="A0A9W9ET02"/>
<protein>
    <submittedName>
        <fullName evidence="2">Uncharacterized protein</fullName>
    </submittedName>
</protein>
<dbReference type="Proteomes" id="UP001149165">
    <property type="component" value="Unassembled WGS sequence"/>
</dbReference>
<accession>A0A9W9ET02</accession>
<evidence type="ECO:0000313" key="3">
    <source>
        <dbReference type="Proteomes" id="UP001149165"/>
    </source>
</evidence>
<proteinExistence type="predicted"/>
<evidence type="ECO:0000313" key="2">
    <source>
        <dbReference type="EMBL" id="KAJ5087468.1"/>
    </source>
</evidence>
<organism evidence="2 3">
    <name type="scientific">Penicillium angulare</name>
    <dbReference type="NCBI Taxonomy" id="116970"/>
    <lineage>
        <taxon>Eukaryota</taxon>
        <taxon>Fungi</taxon>
        <taxon>Dikarya</taxon>
        <taxon>Ascomycota</taxon>
        <taxon>Pezizomycotina</taxon>
        <taxon>Eurotiomycetes</taxon>
        <taxon>Eurotiomycetidae</taxon>
        <taxon>Eurotiales</taxon>
        <taxon>Aspergillaceae</taxon>
        <taxon>Penicillium</taxon>
    </lineage>
</organism>
<feature type="region of interest" description="Disordered" evidence="1">
    <location>
        <begin position="1"/>
        <end position="73"/>
    </location>
</feature>
<feature type="compositionally biased region" description="Basic and acidic residues" evidence="1">
    <location>
        <begin position="1"/>
        <end position="14"/>
    </location>
</feature>
<feature type="compositionally biased region" description="Basic and acidic residues" evidence="1">
    <location>
        <begin position="51"/>
        <end position="73"/>
    </location>
</feature>
<sequence>MEPETPRLGEDRRKAPQAGGTQRKTLKPGQEDQPTSTELGLPCTMEGSNVQHDDQEIPEHTSSTEEALSNHKPEATTKARWKVCIDYPINEKDGTWTEPPYGCLLSDELVYLLIKTCSPERRSEKYPDTFDSNGDIRIDRTPMDPAPLGLAFGLAFFYIYKGYYVLCGNKYAHIMGLRQIRPKSEGISKKYPTCFIGAVVAPDTFVLEKRSVTRQFYTATSVNASYVIESEGEGNYDTVGTMHNQGALYWTGEKLAIRELFRFEGYNIRCGPGPDDTVEIIPRHTFNGTDFNYDRALLRPYLTPEQRMRSNINCRRVLTIEPQMRAVETLIHNLNHSQEPDSMLHDLPEDVQRMWMERTSGGTEYNAQAVFELRKWLRQLMDDTLVGLWPSEIDASGPIRPRSTVKKPWPRTDST</sequence>
<gene>
    <name evidence="2" type="ORF">N7456_011084</name>
</gene>
<reference evidence="2" key="1">
    <citation type="submission" date="2022-11" db="EMBL/GenBank/DDBJ databases">
        <authorList>
            <person name="Petersen C."/>
        </authorList>
    </citation>
    <scope>NUCLEOTIDE SEQUENCE</scope>
    <source>
        <strain evidence="2">IBT 30069</strain>
    </source>
</reference>
<dbReference type="OrthoDB" id="4369470at2759"/>
<name>A0A9W9ET02_9EURO</name>
<dbReference type="EMBL" id="JAPQKH010000007">
    <property type="protein sequence ID" value="KAJ5087468.1"/>
    <property type="molecule type" value="Genomic_DNA"/>
</dbReference>
<evidence type="ECO:0000256" key="1">
    <source>
        <dbReference type="SAM" id="MobiDB-lite"/>
    </source>
</evidence>
<reference evidence="2" key="2">
    <citation type="journal article" date="2023" name="IMA Fungus">
        <title>Comparative genomic study of the Penicillium genus elucidates a diverse pangenome and 15 lateral gene transfer events.</title>
        <authorList>
            <person name="Petersen C."/>
            <person name="Sorensen T."/>
            <person name="Nielsen M.R."/>
            <person name="Sondergaard T.E."/>
            <person name="Sorensen J.L."/>
            <person name="Fitzpatrick D.A."/>
            <person name="Frisvad J.C."/>
            <person name="Nielsen K.L."/>
        </authorList>
    </citation>
    <scope>NUCLEOTIDE SEQUENCE</scope>
    <source>
        <strain evidence="2">IBT 30069</strain>
    </source>
</reference>
<keyword evidence="3" id="KW-1185">Reference proteome</keyword>
<comment type="caution">
    <text evidence="2">The sequence shown here is derived from an EMBL/GenBank/DDBJ whole genome shotgun (WGS) entry which is preliminary data.</text>
</comment>